<dbReference type="eggNOG" id="ENOG502QQ65">
    <property type="taxonomic scope" value="Eukaryota"/>
</dbReference>
<dbReference type="AlphaFoldDB" id="A0A1X7T223"/>
<organism evidence="1">
    <name type="scientific">Amphimedon queenslandica</name>
    <name type="common">Sponge</name>
    <dbReference type="NCBI Taxonomy" id="400682"/>
    <lineage>
        <taxon>Eukaryota</taxon>
        <taxon>Metazoa</taxon>
        <taxon>Porifera</taxon>
        <taxon>Demospongiae</taxon>
        <taxon>Heteroscleromorpha</taxon>
        <taxon>Haplosclerida</taxon>
        <taxon>Niphatidae</taxon>
        <taxon>Amphimedon</taxon>
    </lineage>
</organism>
<evidence type="ECO:0008006" key="2">
    <source>
        <dbReference type="Google" id="ProtNLM"/>
    </source>
</evidence>
<dbReference type="GO" id="GO:0016887">
    <property type="term" value="F:ATP hydrolysis activity"/>
    <property type="evidence" value="ECO:0007669"/>
    <property type="project" value="InterPro"/>
</dbReference>
<dbReference type="STRING" id="400682.A0A1X7T223"/>
<evidence type="ECO:0000313" key="1">
    <source>
        <dbReference type="EnsemblMetazoa" id="Aqu2.1.08484_001"/>
    </source>
</evidence>
<dbReference type="InParanoid" id="A0A1X7T223"/>
<dbReference type="InterPro" id="IPR027417">
    <property type="entry name" value="P-loop_NTPase"/>
</dbReference>
<dbReference type="PANTHER" id="PTHR22605">
    <property type="entry name" value="RZ-TYPE DOMAIN-CONTAINING PROTEIN"/>
    <property type="match status" value="1"/>
</dbReference>
<proteinExistence type="predicted"/>
<sequence>MSIEENIARNAALRENLFMMFVCIQLRIPLFLVGKPGSSKSLAKTIIQNSMRGQNSKNKTLKQFNHVHLHSYQCSELSTAGSIKDVFYSAVKYQEKRRKNDSSFVSVVVLDEVGLAEASPYLPLKSLHPLLEDGTEGTGSTDTRIKREDRVAFVGISNWALDPAKMNRGILVRRSEPSINDLIDSAKGICSDKAAQSRLAHYFENLARAYHEIFKNQPTEFFGLRDYYSLIKMLHWMTESTGTILTVPQLRHAIKRNFSGLTATKDFDPYKCFLNKLPELNDSIPPASNLIKRLHNNAVVLLKCEKSKSFLATACNATLAFTEERNIPSHFVIHCESQPGKKKLFMFQSLYFPECFIAEYRGKLSLKKGRCYFSVKEVKSHGIQLISMTSSKPVEIDDEANFFPVHPENSPANPDCSPRGLIRESLINRDTSKHGESRYLLFLTDNYSSLQILKHYIMSSYSKSSASQYEPFVLFGSSFPKDRDFAQVCRNISEIRLCMETGRMIILLNLENLYESLYDLLNQYYIKSGRHRYVDLGLRTHRMKCSVHEDFKLILIAEKKKVYENILQNFELQECFKSLPPALFKEFAAFYSHDFVFLLRSSDSTHCELLSKALLTMSYATINDESNFIEILIVIHSTYSDSKEYFECFLDLAVEMPSIVRAIIDRNEIIFDVSSLIVVALQEVLNNIHLDEKVPLKGTAALRGWMQKMYQLQAIIDNIFNNLHLDNCHELKKQWQRLCVMKLFMEHVVIDHEGDLLKFATRLDKYSDKIKDYRGPQVLKFVSTLLIAVEDVVMKEIGDKTKQVSIRESCWNFFVDVLLNFCDSDNKE</sequence>
<accession>A0A1X7T223</accession>
<reference evidence="1" key="1">
    <citation type="submission" date="2017-05" db="UniProtKB">
        <authorList>
            <consortium name="EnsemblMetazoa"/>
        </authorList>
    </citation>
    <scope>IDENTIFICATION</scope>
</reference>
<dbReference type="GO" id="GO:0004842">
    <property type="term" value="F:ubiquitin-protein transferase activity"/>
    <property type="evidence" value="ECO:0007669"/>
    <property type="project" value="InterPro"/>
</dbReference>
<name>A0A1X7T223_AMPQE</name>
<protein>
    <recommendedName>
        <fullName evidence="2">ATPase dynein-related AAA domain-containing protein</fullName>
    </recommendedName>
</protein>
<dbReference type="Gene3D" id="3.40.50.300">
    <property type="entry name" value="P-loop containing nucleotide triphosphate hydrolases"/>
    <property type="match status" value="2"/>
</dbReference>
<dbReference type="InterPro" id="IPR031248">
    <property type="entry name" value="RNF213"/>
</dbReference>
<dbReference type="EnsemblMetazoa" id="Aqu2.1.08484_001">
    <property type="protein sequence ID" value="Aqu2.1.08484_001"/>
    <property type="gene ID" value="Aqu2.1.08484"/>
</dbReference>
<dbReference type="PANTHER" id="PTHR22605:SF16">
    <property type="entry name" value="E3 UBIQUITIN-PROTEIN LIGASE RNF213"/>
    <property type="match status" value="1"/>
</dbReference>
<dbReference type="SUPFAM" id="SSF52540">
    <property type="entry name" value="P-loop containing nucleoside triphosphate hydrolases"/>
    <property type="match status" value="1"/>
</dbReference>
<dbReference type="OrthoDB" id="2423195at2759"/>